<reference evidence="1" key="1">
    <citation type="submission" date="2019-08" db="EMBL/GenBank/DDBJ databases">
        <authorList>
            <person name="Kucharzyk K."/>
            <person name="Murdoch R.W."/>
            <person name="Higgins S."/>
            <person name="Loffler F."/>
        </authorList>
    </citation>
    <scope>NUCLEOTIDE SEQUENCE</scope>
</reference>
<gene>
    <name evidence="1" type="ORF">SDC9_81148</name>
</gene>
<dbReference type="EMBL" id="VSSQ01007012">
    <property type="protein sequence ID" value="MPM34562.1"/>
    <property type="molecule type" value="Genomic_DNA"/>
</dbReference>
<comment type="caution">
    <text evidence="1">The sequence shown here is derived from an EMBL/GenBank/DDBJ whole genome shotgun (WGS) entry which is preliminary data.</text>
</comment>
<dbReference type="AlphaFoldDB" id="A0A644Z1F3"/>
<proteinExistence type="predicted"/>
<evidence type="ECO:0000313" key="1">
    <source>
        <dbReference type="EMBL" id="MPM34562.1"/>
    </source>
</evidence>
<name>A0A644Z1F3_9ZZZZ</name>
<sequence length="124" mass="13789">MVCCRRTGSYHHIQCSGADGAGYRHDFSSVVLLGKRRCCVDRSLFILCLIEGQSILLISQSFPDAYHTAVAEDAEDTLDKFGFLSVEPDVLVVQKAQQGLRHSQSYRCHASLLRARALSSSLLW</sequence>
<protein>
    <submittedName>
        <fullName evidence="1">Uncharacterized protein</fullName>
    </submittedName>
</protein>
<accession>A0A644Z1F3</accession>
<organism evidence="1">
    <name type="scientific">bioreactor metagenome</name>
    <dbReference type="NCBI Taxonomy" id="1076179"/>
    <lineage>
        <taxon>unclassified sequences</taxon>
        <taxon>metagenomes</taxon>
        <taxon>ecological metagenomes</taxon>
    </lineage>
</organism>